<dbReference type="GO" id="GO:0016020">
    <property type="term" value="C:membrane"/>
    <property type="evidence" value="ECO:0007669"/>
    <property type="project" value="UniProtKB-SubCell"/>
</dbReference>
<evidence type="ECO:0000313" key="6">
    <source>
        <dbReference type="EMBL" id="PIT93589.1"/>
    </source>
</evidence>
<evidence type="ECO:0000256" key="1">
    <source>
        <dbReference type="ARBA" id="ARBA00004141"/>
    </source>
</evidence>
<evidence type="ECO:0008006" key="8">
    <source>
        <dbReference type="Google" id="ProtNLM"/>
    </source>
</evidence>
<keyword evidence="4 5" id="KW-0472">Membrane</keyword>
<dbReference type="EMBL" id="PFAS01000061">
    <property type="protein sequence ID" value="PIT93589.1"/>
    <property type="molecule type" value="Genomic_DNA"/>
</dbReference>
<keyword evidence="2 5" id="KW-0812">Transmembrane</keyword>
<dbReference type="PANTHER" id="PTHR36460">
    <property type="entry name" value="UPF0132 DOMAIN PROTEIN (AFU_ORTHOLOGUE AFUA_3G10255)"/>
    <property type="match status" value="1"/>
</dbReference>
<dbReference type="Pfam" id="PF09685">
    <property type="entry name" value="MamF_MmsF"/>
    <property type="match status" value="1"/>
</dbReference>
<feature type="transmembrane region" description="Helical" evidence="5">
    <location>
        <begin position="28"/>
        <end position="45"/>
    </location>
</feature>
<dbReference type="InterPro" id="IPR019109">
    <property type="entry name" value="MamF_MmsF"/>
</dbReference>
<proteinExistence type="predicted"/>
<name>A0A2M6WLE7_9BACT</name>
<evidence type="ECO:0000313" key="7">
    <source>
        <dbReference type="Proteomes" id="UP000229335"/>
    </source>
</evidence>
<comment type="subcellular location">
    <subcellularLocation>
        <location evidence="1">Membrane</location>
        <topology evidence="1">Multi-pass membrane protein</topology>
    </subcellularLocation>
</comment>
<reference evidence="7" key="1">
    <citation type="submission" date="2017-09" db="EMBL/GenBank/DDBJ databases">
        <title>Depth-based differentiation of microbial function through sediment-hosted aquifers and enrichment of novel symbionts in the deep terrestrial subsurface.</title>
        <authorList>
            <person name="Probst A.J."/>
            <person name="Ladd B."/>
            <person name="Jarett J.K."/>
            <person name="Geller-Mcgrath D.E."/>
            <person name="Sieber C.M.K."/>
            <person name="Emerson J.B."/>
            <person name="Anantharaman K."/>
            <person name="Thomas B.C."/>
            <person name="Malmstrom R."/>
            <person name="Stieglmeier M."/>
            <person name="Klingl A."/>
            <person name="Woyke T."/>
            <person name="Ryan C.M."/>
            <person name="Banfield J.F."/>
        </authorList>
    </citation>
    <scope>NUCLEOTIDE SEQUENCE [LARGE SCALE GENOMIC DNA]</scope>
</reference>
<dbReference type="PANTHER" id="PTHR36460:SF1">
    <property type="entry name" value="UPF0132 DOMAIN PROTEIN (AFU_ORTHOLOGUE AFUA_3G10255)"/>
    <property type="match status" value="1"/>
</dbReference>
<evidence type="ECO:0000256" key="3">
    <source>
        <dbReference type="ARBA" id="ARBA00022989"/>
    </source>
</evidence>
<evidence type="ECO:0000256" key="4">
    <source>
        <dbReference type="ARBA" id="ARBA00023136"/>
    </source>
</evidence>
<organism evidence="6 7">
    <name type="scientific">Candidatus Falkowbacteria bacterium CG10_big_fil_rev_8_21_14_0_10_43_11</name>
    <dbReference type="NCBI Taxonomy" id="1974568"/>
    <lineage>
        <taxon>Bacteria</taxon>
        <taxon>Candidatus Falkowiibacteriota</taxon>
    </lineage>
</organism>
<evidence type="ECO:0000256" key="2">
    <source>
        <dbReference type="ARBA" id="ARBA00022692"/>
    </source>
</evidence>
<accession>A0A2M6WLE7</accession>
<gene>
    <name evidence="6" type="ORF">COU00_03555</name>
</gene>
<sequence length="121" mass="13692">MPTAKKTTASGKKTQTKFEAGDVEDNKIIASLSYIFILCLAPLMLKRKSEFAQFHARQGLTIAVAWFVFWVIGIIPVLGWLISFLGNLALLVISIMGVIKTLDGQTWKIPYIYEWSKKWNL</sequence>
<keyword evidence="3 5" id="KW-1133">Transmembrane helix</keyword>
<feature type="transmembrane region" description="Helical" evidence="5">
    <location>
        <begin position="81"/>
        <end position="99"/>
    </location>
</feature>
<dbReference type="AlphaFoldDB" id="A0A2M6WLE7"/>
<dbReference type="Proteomes" id="UP000229335">
    <property type="component" value="Unassembled WGS sequence"/>
</dbReference>
<evidence type="ECO:0000256" key="5">
    <source>
        <dbReference type="SAM" id="Phobius"/>
    </source>
</evidence>
<protein>
    <recommendedName>
        <fullName evidence="8">DUF4870 domain-containing protein</fullName>
    </recommendedName>
</protein>
<comment type="caution">
    <text evidence="6">The sequence shown here is derived from an EMBL/GenBank/DDBJ whole genome shotgun (WGS) entry which is preliminary data.</text>
</comment>